<reference evidence="2" key="1">
    <citation type="journal article" date="2014" name="Int. J. Syst. Evol. Microbiol.">
        <title>Complete genome sequence of Corynebacterium casei LMG S-19264T (=DSM 44701T), isolated from a smear-ripened cheese.</title>
        <authorList>
            <consortium name="US DOE Joint Genome Institute (JGI-PGF)"/>
            <person name="Walter F."/>
            <person name="Albersmeier A."/>
            <person name="Kalinowski J."/>
            <person name="Ruckert C."/>
        </authorList>
    </citation>
    <scope>NUCLEOTIDE SEQUENCE</scope>
    <source>
        <strain evidence="2">VKM B-2347</strain>
    </source>
</reference>
<evidence type="ECO:0008006" key="4">
    <source>
        <dbReference type="Google" id="ProtNLM"/>
    </source>
</evidence>
<evidence type="ECO:0000313" key="3">
    <source>
        <dbReference type="Proteomes" id="UP001143372"/>
    </source>
</evidence>
<sequence>MRGWFAIPLLLAFAAAPAAAAELIGPKELQAGWFDGKTISTAGPRGGKSDFTFSRDGKVIRTGGRAGSAGDGTWRLDDDGFCMTLGQAKRESCYLAVKSADGSLRVMRRSGGAFVWTR</sequence>
<dbReference type="RefSeq" id="WP_271168817.1">
    <property type="nucleotide sequence ID" value="NZ_BSFI01000008.1"/>
</dbReference>
<name>A0A9W6J1E0_9HYPH</name>
<gene>
    <name evidence="2" type="ORF">GCM10008179_22250</name>
</gene>
<feature type="signal peptide" evidence="1">
    <location>
        <begin position="1"/>
        <end position="20"/>
    </location>
</feature>
<dbReference type="EMBL" id="BSFI01000008">
    <property type="protein sequence ID" value="GLK68587.1"/>
    <property type="molecule type" value="Genomic_DNA"/>
</dbReference>
<reference evidence="2" key="2">
    <citation type="submission" date="2023-01" db="EMBL/GenBank/DDBJ databases">
        <authorList>
            <person name="Sun Q."/>
            <person name="Evtushenko L."/>
        </authorList>
    </citation>
    <scope>NUCLEOTIDE SEQUENCE</scope>
    <source>
        <strain evidence="2">VKM B-2347</strain>
    </source>
</reference>
<dbReference type="AlphaFoldDB" id="A0A9W6J1E0"/>
<feature type="chain" id="PRO_5040785326" description="Bulb-type lectin domain-containing protein" evidence="1">
    <location>
        <begin position="21"/>
        <end position="118"/>
    </location>
</feature>
<keyword evidence="3" id="KW-1185">Reference proteome</keyword>
<evidence type="ECO:0000256" key="1">
    <source>
        <dbReference type="SAM" id="SignalP"/>
    </source>
</evidence>
<dbReference type="Proteomes" id="UP001143372">
    <property type="component" value="Unassembled WGS sequence"/>
</dbReference>
<keyword evidence="1" id="KW-0732">Signal</keyword>
<accession>A0A9W6J1E0</accession>
<protein>
    <recommendedName>
        <fullName evidence="4">Bulb-type lectin domain-containing protein</fullName>
    </recommendedName>
</protein>
<comment type="caution">
    <text evidence="2">The sequence shown here is derived from an EMBL/GenBank/DDBJ whole genome shotgun (WGS) entry which is preliminary data.</text>
</comment>
<proteinExistence type="predicted"/>
<evidence type="ECO:0000313" key="2">
    <source>
        <dbReference type="EMBL" id="GLK68587.1"/>
    </source>
</evidence>
<organism evidence="2 3">
    <name type="scientific">Hansschlegelia plantiphila</name>
    <dbReference type="NCBI Taxonomy" id="374655"/>
    <lineage>
        <taxon>Bacteria</taxon>
        <taxon>Pseudomonadati</taxon>
        <taxon>Pseudomonadota</taxon>
        <taxon>Alphaproteobacteria</taxon>
        <taxon>Hyphomicrobiales</taxon>
        <taxon>Methylopilaceae</taxon>
        <taxon>Hansschlegelia</taxon>
    </lineage>
</organism>